<gene>
    <name evidence="2" type="ORF">GGQ55_004520</name>
</gene>
<proteinExistence type="predicted"/>
<dbReference type="SUPFAM" id="SSF53474">
    <property type="entry name" value="alpha/beta-Hydrolases"/>
    <property type="match status" value="1"/>
</dbReference>
<name>A0A853CP09_9ACTN</name>
<dbReference type="PANTHER" id="PTHR33840:SF1">
    <property type="entry name" value="TLE1 PHOSPHOLIPASE DOMAIN-CONTAINING PROTEIN"/>
    <property type="match status" value="1"/>
</dbReference>
<evidence type="ECO:0000313" key="3">
    <source>
        <dbReference type="Proteomes" id="UP000541969"/>
    </source>
</evidence>
<dbReference type="PANTHER" id="PTHR33840">
    <property type="match status" value="1"/>
</dbReference>
<dbReference type="InterPro" id="IPR018712">
    <property type="entry name" value="Tle1-like_cat"/>
</dbReference>
<dbReference type="AlphaFoldDB" id="A0A853CP09"/>
<evidence type="ECO:0000259" key="1">
    <source>
        <dbReference type="Pfam" id="PF09994"/>
    </source>
</evidence>
<comment type="caution">
    <text evidence="2">The sequence shown here is derived from an EMBL/GenBank/DDBJ whole genome shotgun (WGS) entry which is preliminary data.</text>
</comment>
<dbReference type="Pfam" id="PF09994">
    <property type="entry name" value="T6SS_Tle1-like_cat"/>
    <property type="match status" value="1"/>
</dbReference>
<accession>A0A853CP09</accession>
<feature type="domain" description="T6SS Phospholipase effector Tle1-like catalytic" evidence="1">
    <location>
        <begin position="2"/>
        <end position="266"/>
    </location>
</feature>
<sequence length="354" mass="39131">MNIAVLLDGTWSDANTHTNIAQIDARTPRRAGGADQAVHYIEGVGTGPFDRLQGGILGAGLDDDIREGYGFIAARHRSEDDRIHLLGYSRGAFAARSLAGMIAKCGPLRESDLPAKAVFARYRDTDRPGLREMQAGERPARTAEDRLVLARSRLVRIRFIGVFDTVGSLGIPGGLGRLVNRRRYQFHDTRLSGLVDLACHAVAIDEHRRQFAPTLWTSVPIPIPQHATRVEQRWFVGEHANVGGGGTATPEVDNPLSVLTREWIVERAVEAGLVIEPPPVPVTGEEWSGPISDFYAGLLGGLVRFLPGAGPYLRPVRTTISEVLDRSVIHRWRDGKPRYRPRNPYLEPWIQEQL</sequence>
<protein>
    <submittedName>
        <fullName evidence="2">Uncharacterized protein (DUF2235 family)</fullName>
    </submittedName>
</protein>
<dbReference type="Proteomes" id="UP000541969">
    <property type="component" value="Unassembled WGS sequence"/>
</dbReference>
<keyword evidence="3" id="KW-1185">Reference proteome</keyword>
<dbReference type="EMBL" id="JACBZT010000001">
    <property type="protein sequence ID" value="NYJ08242.1"/>
    <property type="molecule type" value="Genomic_DNA"/>
</dbReference>
<dbReference type="InterPro" id="IPR029058">
    <property type="entry name" value="AB_hydrolase_fold"/>
</dbReference>
<dbReference type="RefSeq" id="WP_179720671.1">
    <property type="nucleotide sequence ID" value="NZ_JACBZT010000001.1"/>
</dbReference>
<evidence type="ECO:0000313" key="2">
    <source>
        <dbReference type="EMBL" id="NYJ08242.1"/>
    </source>
</evidence>
<organism evidence="2 3">
    <name type="scientific">Petropleomorpha daqingensis</name>
    <dbReference type="NCBI Taxonomy" id="2026353"/>
    <lineage>
        <taxon>Bacteria</taxon>
        <taxon>Bacillati</taxon>
        <taxon>Actinomycetota</taxon>
        <taxon>Actinomycetes</taxon>
        <taxon>Geodermatophilales</taxon>
        <taxon>Geodermatophilaceae</taxon>
        <taxon>Petropleomorpha</taxon>
    </lineage>
</organism>
<reference evidence="2 3" key="1">
    <citation type="submission" date="2020-07" db="EMBL/GenBank/DDBJ databases">
        <title>Sequencing the genomes of 1000 actinobacteria strains.</title>
        <authorList>
            <person name="Klenk H.-P."/>
        </authorList>
    </citation>
    <scope>NUCLEOTIDE SEQUENCE [LARGE SCALE GENOMIC DNA]</scope>
    <source>
        <strain evidence="2 3">DSM 104001</strain>
    </source>
</reference>